<dbReference type="RefSeq" id="WP_264842709.1">
    <property type="nucleotide sequence ID" value="NZ_AP025628.1"/>
</dbReference>
<dbReference type="AlphaFoldDB" id="A0AA35CMZ0"/>
<dbReference type="KEGG" id="cmic:caldi_31970"/>
<organism evidence="6 7">
    <name type="scientific">Caldinitratiruptor microaerophilus</name>
    <dbReference type="NCBI Taxonomy" id="671077"/>
    <lineage>
        <taxon>Bacteria</taxon>
        <taxon>Bacillati</taxon>
        <taxon>Bacillota</taxon>
        <taxon>Clostridia</taxon>
        <taxon>Eubacteriales</taxon>
        <taxon>Symbiobacteriaceae</taxon>
        <taxon>Caldinitratiruptor</taxon>
    </lineage>
</organism>
<accession>A0AA35CMZ0</accession>
<gene>
    <name evidence="6" type="ORF">caldi_31970</name>
</gene>
<feature type="domain" description="4Fe-4S ferredoxin-type" evidence="5">
    <location>
        <begin position="72"/>
        <end position="101"/>
    </location>
</feature>
<evidence type="ECO:0000256" key="3">
    <source>
        <dbReference type="ARBA" id="ARBA00023004"/>
    </source>
</evidence>
<dbReference type="Gene3D" id="3.30.70.20">
    <property type="match status" value="2"/>
</dbReference>
<evidence type="ECO:0000313" key="6">
    <source>
        <dbReference type="EMBL" id="BDG62107.1"/>
    </source>
</evidence>
<dbReference type="GO" id="GO:0046872">
    <property type="term" value="F:metal ion binding"/>
    <property type="evidence" value="ECO:0007669"/>
    <property type="project" value="UniProtKB-KW"/>
</dbReference>
<dbReference type="InterPro" id="IPR017900">
    <property type="entry name" value="4Fe4S_Fe_S_CS"/>
</dbReference>
<dbReference type="SUPFAM" id="SSF54862">
    <property type="entry name" value="4Fe-4S ferredoxins"/>
    <property type="match status" value="1"/>
</dbReference>
<feature type="domain" description="4Fe-4S ferredoxin-type" evidence="5">
    <location>
        <begin position="1"/>
        <end position="29"/>
    </location>
</feature>
<dbReference type="InterPro" id="IPR050572">
    <property type="entry name" value="Fe-S_Ferredoxin"/>
</dbReference>
<protein>
    <recommendedName>
        <fullName evidence="5">4Fe-4S ferredoxin-type domain-containing protein</fullName>
    </recommendedName>
</protein>
<keyword evidence="7" id="KW-1185">Reference proteome</keyword>
<evidence type="ECO:0000256" key="4">
    <source>
        <dbReference type="ARBA" id="ARBA00023014"/>
    </source>
</evidence>
<dbReference type="GO" id="GO:0051539">
    <property type="term" value="F:4 iron, 4 sulfur cluster binding"/>
    <property type="evidence" value="ECO:0007669"/>
    <property type="project" value="UniProtKB-KW"/>
</dbReference>
<proteinExistence type="predicted"/>
<dbReference type="PANTHER" id="PTHR43687">
    <property type="entry name" value="ADENYLYLSULFATE REDUCTASE, BETA SUBUNIT"/>
    <property type="match status" value="1"/>
</dbReference>
<name>A0AA35CMZ0_9FIRM</name>
<sequence>MAHFIDEKCIGCTACVSVCPTEAITGERNSLHVIDPRLCIDCSACVRVCPVLAIQDEFGVYKPRIPKRADWPKPVVDPVACTGCNFCVEICPFDCLELSGEGDFAGIAVLTKPNACVSCRECEEVCAKGAIIVMPKEEKHPALVLEGRA</sequence>
<keyword evidence="3" id="KW-0408">Iron</keyword>
<dbReference type="PROSITE" id="PS51379">
    <property type="entry name" value="4FE4S_FER_2"/>
    <property type="match status" value="4"/>
</dbReference>
<dbReference type="PANTHER" id="PTHR43687:SF1">
    <property type="entry name" value="FERREDOXIN III"/>
    <property type="match status" value="1"/>
</dbReference>
<dbReference type="Pfam" id="PF12838">
    <property type="entry name" value="Fer4_7"/>
    <property type="match status" value="1"/>
</dbReference>
<dbReference type="EMBL" id="AP025628">
    <property type="protein sequence ID" value="BDG62107.1"/>
    <property type="molecule type" value="Genomic_DNA"/>
</dbReference>
<keyword evidence="4" id="KW-0411">Iron-sulfur</keyword>
<dbReference type="InterPro" id="IPR017896">
    <property type="entry name" value="4Fe4S_Fe-S-bd"/>
</dbReference>
<evidence type="ECO:0000256" key="2">
    <source>
        <dbReference type="ARBA" id="ARBA00022723"/>
    </source>
</evidence>
<dbReference type="PROSITE" id="PS00198">
    <property type="entry name" value="4FE4S_FER_1"/>
    <property type="match status" value="2"/>
</dbReference>
<reference evidence="6" key="1">
    <citation type="submission" date="2022-03" db="EMBL/GenBank/DDBJ databases">
        <title>Complete genome sequence of Caldinitratiruptor microaerophilus.</title>
        <authorList>
            <person name="Mukaiyama R."/>
            <person name="Nishiyama T."/>
            <person name="Ueda K."/>
        </authorList>
    </citation>
    <scope>NUCLEOTIDE SEQUENCE</scope>
    <source>
        <strain evidence="6">JCM 16183</strain>
    </source>
</reference>
<evidence type="ECO:0000313" key="7">
    <source>
        <dbReference type="Proteomes" id="UP001163687"/>
    </source>
</evidence>
<dbReference type="Proteomes" id="UP001163687">
    <property type="component" value="Chromosome"/>
</dbReference>
<keyword evidence="1" id="KW-0004">4Fe-4S</keyword>
<evidence type="ECO:0000259" key="5">
    <source>
        <dbReference type="PROSITE" id="PS51379"/>
    </source>
</evidence>
<dbReference type="Pfam" id="PF14697">
    <property type="entry name" value="Fer4_21"/>
    <property type="match status" value="1"/>
</dbReference>
<keyword evidence="2" id="KW-0479">Metal-binding</keyword>
<feature type="domain" description="4Fe-4S ferredoxin-type" evidence="5">
    <location>
        <begin position="30"/>
        <end position="59"/>
    </location>
</feature>
<feature type="domain" description="4Fe-4S ferredoxin-type" evidence="5">
    <location>
        <begin position="107"/>
        <end position="136"/>
    </location>
</feature>
<evidence type="ECO:0000256" key="1">
    <source>
        <dbReference type="ARBA" id="ARBA00022485"/>
    </source>
</evidence>